<dbReference type="EMBL" id="JACOOQ010000020">
    <property type="protein sequence ID" value="MBC5640981.1"/>
    <property type="molecule type" value="Genomic_DNA"/>
</dbReference>
<dbReference type="PANTHER" id="PTHR33408:SF2">
    <property type="entry name" value="TRANSPOSASE DDE DOMAIN-CONTAINING PROTEIN"/>
    <property type="match status" value="1"/>
</dbReference>
<proteinExistence type="predicted"/>
<keyword evidence="2" id="KW-1185">Reference proteome</keyword>
<name>A0A8I0AAP0_9CLOT</name>
<dbReference type="Proteomes" id="UP000662088">
    <property type="component" value="Unassembled WGS sequence"/>
</dbReference>
<reference evidence="1" key="1">
    <citation type="submission" date="2020-08" db="EMBL/GenBank/DDBJ databases">
        <title>Genome public.</title>
        <authorList>
            <person name="Liu C."/>
            <person name="Sun Q."/>
        </authorList>
    </citation>
    <scope>NUCLEOTIDE SEQUENCE</scope>
    <source>
        <strain evidence="1">NSJ-42</strain>
    </source>
</reference>
<sequence>MWLLQGEKSPSYSTISRFRTGRLKKCCENLFYQFVMKLGELGEIDYKNIFINGTKIEANSNKYSFVWKKSVDKFERKLKKKMIEKVNEINEEFGKCYATDSDSLNVTLYSEIIDDLNKIINENKE</sequence>
<comment type="caution">
    <text evidence="1">The sequence shown here is derived from an EMBL/GenBank/DDBJ whole genome shotgun (WGS) entry which is preliminary data.</text>
</comment>
<evidence type="ECO:0000313" key="1">
    <source>
        <dbReference type="EMBL" id="MBC5640981.1"/>
    </source>
</evidence>
<organism evidence="1 2">
    <name type="scientific">Clostridium lentum</name>
    <dbReference type="NCBI Taxonomy" id="2763037"/>
    <lineage>
        <taxon>Bacteria</taxon>
        <taxon>Bacillati</taxon>
        <taxon>Bacillota</taxon>
        <taxon>Clostridia</taxon>
        <taxon>Eubacteriales</taxon>
        <taxon>Clostridiaceae</taxon>
        <taxon>Clostridium</taxon>
    </lineage>
</organism>
<dbReference type="AlphaFoldDB" id="A0A8I0AAP0"/>
<protein>
    <submittedName>
        <fullName evidence="1">Transposase</fullName>
    </submittedName>
</protein>
<evidence type="ECO:0000313" key="2">
    <source>
        <dbReference type="Proteomes" id="UP000662088"/>
    </source>
</evidence>
<dbReference type="PANTHER" id="PTHR33408">
    <property type="entry name" value="TRANSPOSASE"/>
    <property type="match status" value="1"/>
</dbReference>
<accession>A0A8I0AAP0</accession>
<gene>
    <name evidence="1" type="ORF">H8R92_11230</name>
</gene>